<accession>A0AA91DMU1</accession>
<evidence type="ECO:0000259" key="2">
    <source>
        <dbReference type="Pfam" id="PF03795"/>
    </source>
</evidence>
<proteinExistence type="inferred from homology"/>
<dbReference type="PANTHER" id="PTHR37828:SF1">
    <property type="entry name" value="YCII-RELATED DOMAIN-CONTAINING PROTEIN"/>
    <property type="match status" value="1"/>
</dbReference>
<dbReference type="Proteomes" id="UP000077852">
    <property type="component" value="Unassembled WGS sequence"/>
</dbReference>
<dbReference type="SUPFAM" id="SSF54909">
    <property type="entry name" value="Dimeric alpha+beta barrel"/>
    <property type="match status" value="1"/>
</dbReference>
<evidence type="ECO:0000313" key="3">
    <source>
        <dbReference type="EMBL" id="OAK61260.1"/>
    </source>
</evidence>
<name>A0AA91DMU1_VARPD</name>
<evidence type="ECO:0000313" key="4">
    <source>
        <dbReference type="Proteomes" id="UP000077852"/>
    </source>
</evidence>
<dbReference type="InterPro" id="IPR005545">
    <property type="entry name" value="YCII"/>
</dbReference>
<dbReference type="PANTHER" id="PTHR37828">
    <property type="entry name" value="GSR2449 PROTEIN"/>
    <property type="match status" value="1"/>
</dbReference>
<comment type="similarity">
    <text evidence="1">Belongs to the YciI family.</text>
</comment>
<dbReference type="RefSeq" id="WP_081269515.1">
    <property type="nucleotide sequence ID" value="NZ_LVHG01000057.1"/>
</dbReference>
<dbReference type="EMBL" id="LVHG01000057">
    <property type="protein sequence ID" value="OAK61260.1"/>
    <property type="molecule type" value="Genomic_DNA"/>
</dbReference>
<organism evidence="3 4">
    <name type="scientific">Variovorax paradoxus</name>
    <dbReference type="NCBI Taxonomy" id="34073"/>
    <lineage>
        <taxon>Bacteria</taxon>
        <taxon>Pseudomonadati</taxon>
        <taxon>Pseudomonadota</taxon>
        <taxon>Betaproteobacteria</taxon>
        <taxon>Burkholderiales</taxon>
        <taxon>Comamonadaceae</taxon>
        <taxon>Variovorax</taxon>
    </lineage>
</organism>
<dbReference type="InterPro" id="IPR011008">
    <property type="entry name" value="Dimeric_a/b-barrel"/>
</dbReference>
<sequence length="102" mass="11312">MKHFIVEISYLVPLERVQQSVAPHRAYLQLGYDAGLLLCSGPKVPATGGFMLARAESLAALQEFFAQDPFHAEKLASFTFSEFNPVKRQGWAEAWFAEPPAA</sequence>
<feature type="domain" description="YCII-related" evidence="2">
    <location>
        <begin position="14"/>
        <end position="74"/>
    </location>
</feature>
<dbReference type="Pfam" id="PF03795">
    <property type="entry name" value="YCII"/>
    <property type="match status" value="1"/>
</dbReference>
<protein>
    <recommendedName>
        <fullName evidence="2">YCII-related domain-containing protein</fullName>
    </recommendedName>
</protein>
<evidence type="ECO:0000256" key="1">
    <source>
        <dbReference type="ARBA" id="ARBA00007689"/>
    </source>
</evidence>
<gene>
    <name evidence="3" type="ORF">A3K87_22450</name>
</gene>
<dbReference type="AlphaFoldDB" id="A0AA91DMU1"/>
<comment type="caution">
    <text evidence="3">The sequence shown here is derived from an EMBL/GenBank/DDBJ whole genome shotgun (WGS) entry which is preliminary data.</text>
</comment>
<reference evidence="3 4" key="1">
    <citation type="submission" date="2016-03" db="EMBL/GenBank/DDBJ databases">
        <title>Genome sequence of Variovorax paradoxus KB5.</title>
        <authorList>
            <person name="Jeong H."/>
            <person name="Hong C.E."/>
            <person name="Jo S.H."/>
            <person name="Park J.M."/>
        </authorList>
    </citation>
    <scope>NUCLEOTIDE SEQUENCE [LARGE SCALE GENOMIC DNA]</scope>
    <source>
        <strain evidence="3 4">KB5</strain>
    </source>
</reference>
<dbReference type="Gene3D" id="3.30.70.1060">
    <property type="entry name" value="Dimeric alpha+beta barrel"/>
    <property type="match status" value="1"/>
</dbReference>